<name>A0A1E7F2X9_9STRA</name>
<protein>
    <submittedName>
        <fullName evidence="1">Uncharacterized protein</fullName>
    </submittedName>
</protein>
<dbReference type="Proteomes" id="UP000095751">
    <property type="component" value="Unassembled WGS sequence"/>
</dbReference>
<keyword evidence="2" id="KW-1185">Reference proteome</keyword>
<accession>A0A1E7F2X9</accession>
<sequence length="117" mass="12984">MYMPFAGWNSYGKTAPIMCNNKGIYSEFHGTIINDWLGHDFVDAAFVIACGAFVIACSTTNLNTKHSSTCSTLFFLSIYEDLDDEGEDGEGGSNQTYETNVLFVLLVLLGRQSLRYK</sequence>
<evidence type="ECO:0000313" key="2">
    <source>
        <dbReference type="Proteomes" id="UP000095751"/>
    </source>
</evidence>
<dbReference type="InParanoid" id="A0A1E7F2X9"/>
<gene>
    <name evidence="1" type="ORF">FRACYDRAFT_243747</name>
</gene>
<reference evidence="1 2" key="1">
    <citation type="submission" date="2016-09" db="EMBL/GenBank/DDBJ databases">
        <title>Extensive genetic diversity and differential bi-allelic expression allows diatom success in the polar Southern Ocean.</title>
        <authorList>
            <consortium name="DOE Joint Genome Institute"/>
            <person name="Mock T."/>
            <person name="Otillar R.P."/>
            <person name="Strauss J."/>
            <person name="Dupont C."/>
            <person name="Frickenhaus S."/>
            <person name="Maumus F."/>
            <person name="Mcmullan M."/>
            <person name="Sanges R."/>
            <person name="Schmutz J."/>
            <person name="Toseland A."/>
            <person name="Valas R."/>
            <person name="Veluchamy A."/>
            <person name="Ward B.J."/>
            <person name="Allen A."/>
            <person name="Barry K."/>
            <person name="Falciatore A."/>
            <person name="Ferrante M."/>
            <person name="Fortunato A.E."/>
            <person name="Gloeckner G."/>
            <person name="Gruber A."/>
            <person name="Hipkin R."/>
            <person name="Janech M."/>
            <person name="Kroth P."/>
            <person name="Leese F."/>
            <person name="Lindquist E."/>
            <person name="Lyon B.R."/>
            <person name="Martin J."/>
            <person name="Mayer C."/>
            <person name="Parker M."/>
            <person name="Quesneville H."/>
            <person name="Raymond J."/>
            <person name="Uhlig C."/>
            <person name="Valentin K.U."/>
            <person name="Worden A.Z."/>
            <person name="Armbrust E.V."/>
            <person name="Bowler C."/>
            <person name="Green B."/>
            <person name="Moulton V."/>
            <person name="Van Oosterhout C."/>
            <person name="Grigoriev I."/>
        </authorList>
    </citation>
    <scope>NUCLEOTIDE SEQUENCE [LARGE SCALE GENOMIC DNA]</scope>
    <source>
        <strain evidence="1 2">CCMP1102</strain>
    </source>
</reference>
<dbReference type="AlphaFoldDB" id="A0A1E7F2X9"/>
<dbReference type="EMBL" id="KV784364">
    <property type="protein sequence ID" value="OEU12497.1"/>
    <property type="molecule type" value="Genomic_DNA"/>
</dbReference>
<organism evidence="1 2">
    <name type="scientific">Fragilariopsis cylindrus CCMP1102</name>
    <dbReference type="NCBI Taxonomy" id="635003"/>
    <lineage>
        <taxon>Eukaryota</taxon>
        <taxon>Sar</taxon>
        <taxon>Stramenopiles</taxon>
        <taxon>Ochrophyta</taxon>
        <taxon>Bacillariophyta</taxon>
        <taxon>Bacillariophyceae</taxon>
        <taxon>Bacillariophycidae</taxon>
        <taxon>Bacillariales</taxon>
        <taxon>Bacillariaceae</taxon>
        <taxon>Fragilariopsis</taxon>
    </lineage>
</organism>
<evidence type="ECO:0000313" key="1">
    <source>
        <dbReference type="EMBL" id="OEU12497.1"/>
    </source>
</evidence>
<dbReference type="KEGG" id="fcy:FRACYDRAFT_243747"/>
<proteinExistence type="predicted"/>